<comment type="subcellular location">
    <subcellularLocation>
        <location evidence="1">Membrane</location>
    </subcellularLocation>
</comment>
<feature type="signal peptide" evidence="5">
    <location>
        <begin position="1"/>
        <end position="32"/>
    </location>
</feature>
<keyword evidence="8" id="KW-1185">Reference proteome</keyword>
<evidence type="ECO:0000256" key="5">
    <source>
        <dbReference type="SAM" id="SignalP"/>
    </source>
</evidence>
<proteinExistence type="predicted"/>
<dbReference type="PANTHER" id="PTHR34836">
    <property type="entry name" value="OS06G0188250 PROTEIN"/>
    <property type="match status" value="1"/>
</dbReference>
<dbReference type="AlphaFoldDB" id="A0A822XLH4"/>
<evidence type="ECO:0000313" key="8">
    <source>
        <dbReference type="Proteomes" id="UP000607653"/>
    </source>
</evidence>
<dbReference type="InterPro" id="IPR028082">
    <property type="entry name" value="Peripla_BP_I"/>
</dbReference>
<gene>
    <name evidence="7" type="ORF">HUJ06_022580</name>
</gene>
<dbReference type="Proteomes" id="UP000607653">
    <property type="component" value="Unassembled WGS sequence"/>
</dbReference>
<protein>
    <recommendedName>
        <fullName evidence="6">Receptor ligand binding region domain-containing protein</fullName>
    </recommendedName>
</protein>
<dbReference type="CDD" id="cd19990">
    <property type="entry name" value="PBP1_GABAb_receptor_plant"/>
    <property type="match status" value="1"/>
</dbReference>
<dbReference type="EMBL" id="DUZY01000001">
    <property type="protein sequence ID" value="DAD21117.1"/>
    <property type="molecule type" value="Genomic_DNA"/>
</dbReference>
<evidence type="ECO:0000256" key="3">
    <source>
        <dbReference type="ARBA" id="ARBA00022989"/>
    </source>
</evidence>
<comment type="caution">
    <text evidence="7">The sequence shown here is derived from an EMBL/GenBank/DDBJ whole genome shotgun (WGS) entry which is preliminary data.</text>
</comment>
<evidence type="ECO:0000256" key="2">
    <source>
        <dbReference type="ARBA" id="ARBA00022692"/>
    </source>
</evidence>
<keyword evidence="3" id="KW-1133">Transmembrane helix</keyword>
<organism evidence="7 8">
    <name type="scientific">Nelumbo nucifera</name>
    <name type="common">Sacred lotus</name>
    <dbReference type="NCBI Taxonomy" id="4432"/>
    <lineage>
        <taxon>Eukaryota</taxon>
        <taxon>Viridiplantae</taxon>
        <taxon>Streptophyta</taxon>
        <taxon>Embryophyta</taxon>
        <taxon>Tracheophyta</taxon>
        <taxon>Spermatophyta</taxon>
        <taxon>Magnoliopsida</taxon>
        <taxon>Proteales</taxon>
        <taxon>Nelumbonaceae</taxon>
        <taxon>Nelumbo</taxon>
    </lineage>
</organism>
<dbReference type="Pfam" id="PF01094">
    <property type="entry name" value="ANF_receptor"/>
    <property type="match status" value="1"/>
</dbReference>
<evidence type="ECO:0000256" key="1">
    <source>
        <dbReference type="ARBA" id="ARBA00004370"/>
    </source>
</evidence>
<evidence type="ECO:0000256" key="4">
    <source>
        <dbReference type="ARBA" id="ARBA00023136"/>
    </source>
</evidence>
<evidence type="ECO:0000259" key="6">
    <source>
        <dbReference type="Pfam" id="PF01094"/>
    </source>
</evidence>
<dbReference type="SUPFAM" id="SSF53822">
    <property type="entry name" value="Periplasmic binding protein-like I"/>
    <property type="match status" value="1"/>
</dbReference>
<dbReference type="Gene3D" id="3.40.50.2300">
    <property type="match status" value="2"/>
</dbReference>
<keyword evidence="2" id="KW-0812">Transmembrane</keyword>
<dbReference type="PANTHER" id="PTHR34836:SF9">
    <property type="entry name" value="RECEPTOR LIGAND BINDING REGION DOMAIN-CONTAINING PROTEIN"/>
    <property type="match status" value="1"/>
</dbReference>
<dbReference type="InterPro" id="IPR001828">
    <property type="entry name" value="ANF_lig-bd_rcpt"/>
</dbReference>
<dbReference type="InterPro" id="IPR044440">
    <property type="entry name" value="GABAb_receptor_plant_PBP1"/>
</dbReference>
<accession>A0A822XLH4</accession>
<dbReference type="FunFam" id="3.40.50.2300:FF:000188">
    <property type="entry name" value="Glutamate receptor"/>
    <property type="match status" value="1"/>
</dbReference>
<name>A0A822XLH4_NELNU</name>
<sequence length="544" mass="60563">MKKGISTPSGSCYSFIFIFCLLLFHGLSSVNGDSSGDTTVNIGAIVNANSRIGKEQKLAIEIAVQNFNNNSTNKNPNRTYKLVLHVRDSDRDPLQAASAADELINKHQVQAILGMETWQETALVAQVGNRAQVPVLSMATSSASASLTSMQWPFLVRMSNNGSTQMKCVADIVQVYQWKRVITISEDDTYGSDSGMVDLLSNALRAVGSEIEYRMALPPLSSLSDPKATIRHGLEKLRSKQLRVFILVQSSLPFVTHLFTEAKEMGLMEKESVWIITDAVTSVLDSVNSSVISSMQGVLGIKTHFSYSSPLFKEFYSEFKRKFRSRYPEEDYFEPGIYALRAHDIISTLTRAMMEKSTSNSSTSIVLLEKILSTDFNGFSGEIRFTDGELSISPIFQIVNVFGKSYKELDFWSSDIGFFKNLGEKSGGGRTLRTKEGLIGPVNWPGGLQRAPLGWGFPSNGELMRIGVPGKTSFQKFVKVEDNENKRTFTGFCIDIFQAAFPNRTNDYSLLYEFVPFHGLYDELVEQVYYQVMNPSLKTSTSAY</sequence>
<dbReference type="Gene3D" id="3.40.190.10">
    <property type="entry name" value="Periplasmic binding protein-like II"/>
    <property type="match status" value="1"/>
</dbReference>
<feature type="chain" id="PRO_5032447242" description="Receptor ligand binding region domain-containing protein" evidence="5">
    <location>
        <begin position="33"/>
        <end position="544"/>
    </location>
</feature>
<keyword evidence="5" id="KW-0732">Signal</keyword>
<dbReference type="GO" id="GO:0016020">
    <property type="term" value="C:membrane"/>
    <property type="evidence" value="ECO:0007669"/>
    <property type="project" value="UniProtKB-SubCell"/>
</dbReference>
<reference evidence="7 8" key="1">
    <citation type="journal article" date="2020" name="Mol. Biol. Evol.">
        <title>Distinct Expression and Methylation Patterns for Genes with Different Fates following a Single Whole-Genome Duplication in Flowering Plants.</title>
        <authorList>
            <person name="Shi T."/>
            <person name="Rahmani R.S."/>
            <person name="Gugger P.F."/>
            <person name="Wang M."/>
            <person name="Li H."/>
            <person name="Zhang Y."/>
            <person name="Li Z."/>
            <person name="Wang Q."/>
            <person name="Van de Peer Y."/>
            <person name="Marchal K."/>
            <person name="Chen J."/>
        </authorList>
    </citation>
    <scope>NUCLEOTIDE SEQUENCE [LARGE SCALE GENOMIC DNA]</scope>
    <source>
        <tissue evidence="7">Leaf</tissue>
    </source>
</reference>
<evidence type="ECO:0000313" key="7">
    <source>
        <dbReference type="EMBL" id="DAD21117.1"/>
    </source>
</evidence>
<keyword evidence="4" id="KW-0472">Membrane</keyword>
<feature type="domain" description="Receptor ligand binding region" evidence="6">
    <location>
        <begin position="57"/>
        <end position="401"/>
    </location>
</feature>
<dbReference type="InterPro" id="IPR015683">
    <property type="entry name" value="Ionotropic_Glu_rcpt"/>
</dbReference>